<feature type="binding site" evidence="4">
    <location>
        <position position="128"/>
    </location>
    <ligand>
        <name>Zn(2+)</name>
        <dbReference type="ChEBI" id="CHEBI:29105"/>
    </ligand>
</feature>
<dbReference type="Proteomes" id="UP000029507">
    <property type="component" value="Chromosome"/>
</dbReference>
<feature type="binding site" evidence="4">
    <location>
        <position position="149"/>
    </location>
    <ligand>
        <name>Zn(2+)</name>
        <dbReference type="ChEBI" id="CHEBI:29105"/>
    </ligand>
</feature>
<feature type="binding site" evidence="4">
    <location>
        <position position="131"/>
    </location>
    <ligand>
        <name>Zn(2+)</name>
        <dbReference type="ChEBI" id="CHEBI:29105"/>
    </ligand>
</feature>
<dbReference type="EC" id="2.3.1.286" evidence="1"/>
<dbReference type="InterPro" id="IPR026590">
    <property type="entry name" value="Ssirtuin_cat_dom"/>
</dbReference>
<feature type="binding site" evidence="4">
    <location>
        <position position="146"/>
    </location>
    <ligand>
        <name>Zn(2+)</name>
        <dbReference type="ChEBI" id="CHEBI:29105"/>
    </ligand>
</feature>
<evidence type="ECO:0000256" key="3">
    <source>
        <dbReference type="ARBA" id="ARBA00023027"/>
    </source>
</evidence>
<keyword evidence="7" id="KW-1185">Reference proteome</keyword>
<dbReference type="InterPro" id="IPR029035">
    <property type="entry name" value="DHS-like_NAD/FAD-binding_dom"/>
</dbReference>
<dbReference type="InterPro" id="IPR050134">
    <property type="entry name" value="NAD-dep_sirtuin_deacylases"/>
</dbReference>
<organism evidence="6 7">
    <name type="scientific">Paenibacillus stellifer</name>
    <dbReference type="NCBI Taxonomy" id="169760"/>
    <lineage>
        <taxon>Bacteria</taxon>
        <taxon>Bacillati</taxon>
        <taxon>Bacillota</taxon>
        <taxon>Bacilli</taxon>
        <taxon>Bacillales</taxon>
        <taxon>Paenibacillaceae</taxon>
        <taxon>Paenibacillus</taxon>
    </lineage>
</organism>
<dbReference type="Gene3D" id="3.40.50.1220">
    <property type="entry name" value="TPP-binding domain"/>
    <property type="match status" value="1"/>
</dbReference>
<dbReference type="EMBL" id="CP009286">
    <property type="protein sequence ID" value="AIQ62452.1"/>
    <property type="molecule type" value="Genomic_DNA"/>
</dbReference>
<dbReference type="GO" id="GO:0070403">
    <property type="term" value="F:NAD+ binding"/>
    <property type="evidence" value="ECO:0007669"/>
    <property type="project" value="InterPro"/>
</dbReference>
<dbReference type="HOGENOM" id="CLU_023643_3_1_9"/>
<keyword evidence="2" id="KW-0808">Transferase</keyword>
<dbReference type="GO" id="GO:0017136">
    <property type="term" value="F:histone deacetylase activity, NAD-dependent"/>
    <property type="evidence" value="ECO:0007669"/>
    <property type="project" value="TreeGrafter"/>
</dbReference>
<keyword evidence="4" id="KW-0862">Zinc</keyword>
<feature type="active site" description="Proton acceptor" evidence="4">
    <location>
        <position position="120"/>
    </location>
</feature>
<evidence type="ECO:0000256" key="4">
    <source>
        <dbReference type="PROSITE-ProRule" id="PRU00236"/>
    </source>
</evidence>
<feature type="domain" description="Deacetylase sirtuin-type" evidence="5">
    <location>
        <begin position="1"/>
        <end position="248"/>
    </location>
</feature>
<dbReference type="InterPro" id="IPR026591">
    <property type="entry name" value="Sirtuin_cat_small_dom_sf"/>
</dbReference>
<keyword evidence="3" id="KW-0520">NAD</keyword>
<dbReference type="NCBIfam" id="NF001753">
    <property type="entry name" value="PRK00481.1-3"/>
    <property type="match status" value="1"/>
</dbReference>
<dbReference type="GO" id="GO:0046872">
    <property type="term" value="F:metal ion binding"/>
    <property type="evidence" value="ECO:0007669"/>
    <property type="project" value="UniProtKB-KW"/>
</dbReference>
<evidence type="ECO:0000259" key="5">
    <source>
        <dbReference type="PROSITE" id="PS50305"/>
    </source>
</evidence>
<evidence type="ECO:0000256" key="2">
    <source>
        <dbReference type="ARBA" id="ARBA00022679"/>
    </source>
</evidence>
<evidence type="ECO:0000313" key="6">
    <source>
        <dbReference type="EMBL" id="AIQ62452.1"/>
    </source>
</evidence>
<dbReference type="PROSITE" id="PS50305">
    <property type="entry name" value="SIRTUIN"/>
    <property type="match status" value="1"/>
</dbReference>
<gene>
    <name evidence="6" type="ORF">PSTEL_04345</name>
</gene>
<evidence type="ECO:0000313" key="7">
    <source>
        <dbReference type="Proteomes" id="UP000029507"/>
    </source>
</evidence>
<sequence>MKNNPLYQLAEWISSSKHTVVLSGAGMSTESGLPDFRSRDGWWRNMDPHKVANVTAIEENYELFWGFYKYRIETVEQYSPHIGHHILAKWEKNGWIHGISTQNVDGYHVVAGNHNIVELHGNIRSIRCHYCGRSSDVADFLNRLNCSSCQGPLRPNVVLFGEMLPDNAWNQAFQWFHRAELVLVIGTSLQVAPANQLPCLTSGHTVYMNMEMPEELDPSFDLMIKGKVGQLLAELDEMLDYIHSGKEE</sequence>
<dbReference type="STRING" id="169760.PSTEL_04345"/>
<dbReference type="Pfam" id="PF02146">
    <property type="entry name" value="SIR2"/>
    <property type="match status" value="1"/>
</dbReference>
<proteinExistence type="predicted"/>
<dbReference type="KEGG" id="pste:PSTEL_04345"/>
<reference evidence="6 7" key="1">
    <citation type="submission" date="2014-08" db="EMBL/GenBank/DDBJ databases">
        <title>Comparative genomics of the Paenibacillus odorifer group.</title>
        <authorList>
            <person name="den Bakker H.C."/>
            <person name="Tsai Y.-C."/>
            <person name="Martin N."/>
            <person name="Korlach J."/>
            <person name="Wiedmann M."/>
        </authorList>
    </citation>
    <scope>NUCLEOTIDE SEQUENCE [LARGE SCALE GENOMIC DNA]</scope>
    <source>
        <strain evidence="6 7">DSM 14472</strain>
    </source>
</reference>
<accession>A0A089LNM3</accession>
<dbReference type="SUPFAM" id="SSF52467">
    <property type="entry name" value="DHS-like NAD/FAD-binding domain"/>
    <property type="match status" value="1"/>
</dbReference>
<dbReference type="AlphaFoldDB" id="A0A089LNM3"/>
<dbReference type="PANTHER" id="PTHR11085:SF10">
    <property type="entry name" value="NAD-DEPENDENT PROTEIN DEACYLASE SIRTUIN-5, MITOCHONDRIAL-RELATED"/>
    <property type="match status" value="1"/>
</dbReference>
<dbReference type="InterPro" id="IPR003000">
    <property type="entry name" value="Sirtuin"/>
</dbReference>
<keyword evidence="4" id="KW-0479">Metal-binding</keyword>
<evidence type="ECO:0000256" key="1">
    <source>
        <dbReference type="ARBA" id="ARBA00012928"/>
    </source>
</evidence>
<protein>
    <recommendedName>
        <fullName evidence="1">protein acetyllysine N-acetyltransferase</fullName>
        <ecNumber evidence="1">2.3.1.286</ecNumber>
    </recommendedName>
</protein>
<dbReference type="Gene3D" id="3.30.1600.10">
    <property type="entry name" value="SIR2/SIRT2 'Small Domain"/>
    <property type="match status" value="1"/>
</dbReference>
<dbReference type="PANTHER" id="PTHR11085">
    <property type="entry name" value="NAD-DEPENDENT PROTEIN DEACYLASE SIRTUIN-5, MITOCHONDRIAL-RELATED"/>
    <property type="match status" value="1"/>
</dbReference>
<name>A0A089LNM3_9BACL</name>